<evidence type="ECO:0000313" key="2">
    <source>
        <dbReference type="EMBL" id="WOO41653.1"/>
    </source>
</evidence>
<protein>
    <recommendedName>
        <fullName evidence="4">SH3 domain-containing protein</fullName>
    </recommendedName>
</protein>
<name>A0AAQ3LDN7_9BACT</name>
<feature type="chain" id="PRO_5043037041" description="SH3 domain-containing protein" evidence="1">
    <location>
        <begin position="24"/>
        <end position="294"/>
    </location>
</feature>
<gene>
    <name evidence="2" type="ORF">RZN69_01035</name>
</gene>
<dbReference type="Proteomes" id="UP001304300">
    <property type="component" value="Chromosome"/>
</dbReference>
<keyword evidence="3" id="KW-1185">Reference proteome</keyword>
<dbReference type="RefSeq" id="WP_317834137.1">
    <property type="nucleotide sequence ID" value="NZ_CP136920.1"/>
</dbReference>
<dbReference type="AlphaFoldDB" id="A0AAQ3LDN7"/>
<dbReference type="KEGG" id="puo:RZN69_01035"/>
<keyword evidence="1" id="KW-0732">Signal</keyword>
<sequence>MKRLACILGYSIQIILLPFVASAQEQVSLFLEPNDTGTVFAKETLEDINSMGPTPYPADQEVTEWMTVDYTGNYVGYVEPANINKDLTVRKGSPILLQPKRDSRTLTIVDDTVSPQIIELGDDWVTVYYNGNAPAYFQWPSNTAAAEPEIVTVTSAPVVASTETVTEAPLVITDTPPPASTVAAPPPPVLEEIAVTQQPQVLPMPPPAITSKQIIRTWEGKIVEIKGISGWFNEYDYALEDPQGKRIAYVDFNGVLLFKPMDAYLDVPVVIDGTAEKIVNTTPILIKARFIRFK</sequence>
<feature type="signal peptide" evidence="1">
    <location>
        <begin position="1"/>
        <end position="23"/>
    </location>
</feature>
<accession>A0AAQ3LDN7</accession>
<evidence type="ECO:0000313" key="3">
    <source>
        <dbReference type="Proteomes" id="UP001304300"/>
    </source>
</evidence>
<dbReference type="EMBL" id="CP136920">
    <property type="protein sequence ID" value="WOO41653.1"/>
    <property type="molecule type" value="Genomic_DNA"/>
</dbReference>
<reference evidence="2 3" key="1">
    <citation type="submission" date="2023-10" db="EMBL/GenBank/DDBJ databases">
        <title>Rubellicoccus peritrichatus gen. nov., sp. nov., isolated from an algae of coral reef tank.</title>
        <authorList>
            <person name="Luo J."/>
        </authorList>
    </citation>
    <scope>NUCLEOTIDE SEQUENCE [LARGE SCALE GENOMIC DNA]</scope>
    <source>
        <strain evidence="2 3">CR14</strain>
    </source>
</reference>
<evidence type="ECO:0008006" key="4">
    <source>
        <dbReference type="Google" id="ProtNLM"/>
    </source>
</evidence>
<evidence type="ECO:0000256" key="1">
    <source>
        <dbReference type="SAM" id="SignalP"/>
    </source>
</evidence>
<organism evidence="2 3">
    <name type="scientific">Rubellicoccus peritrichatus</name>
    <dbReference type="NCBI Taxonomy" id="3080537"/>
    <lineage>
        <taxon>Bacteria</taxon>
        <taxon>Pseudomonadati</taxon>
        <taxon>Verrucomicrobiota</taxon>
        <taxon>Opitutia</taxon>
        <taxon>Puniceicoccales</taxon>
        <taxon>Cerasicoccaceae</taxon>
        <taxon>Rubellicoccus</taxon>
    </lineage>
</organism>
<proteinExistence type="predicted"/>